<dbReference type="PROSITE" id="PS01065">
    <property type="entry name" value="ETF_BETA"/>
    <property type="match status" value="1"/>
</dbReference>
<evidence type="ECO:0000313" key="10">
    <source>
        <dbReference type="EMBL" id="MCK6263432.1"/>
    </source>
</evidence>
<protein>
    <recommendedName>
        <fullName evidence="3">Electron transfer flavoprotein subunit beta</fullName>
    </recommendedName>
    <alternativeName>
        <fullName evidence="7">Electron transfer flavoprotein small subunit</fullName>
    </alternativeName>
</protein>
<evidence type="ECO:0000256" key="8">
    <source>
        <dbReference type="ARBA" id="ARBA00049933"/>
    </source>
</evidence>
<dbReference type="PIRSF" id="PIRSF000090">
    <property type="entry name" value="Beta-ETF"/>
    <property type="match status" value="1"/>
</dbReference>
<reference evidence="10" key="1">
    <citation type="submission" date="2021-11" db="EMBL/GenBank/DDBJ databases">
        <title>Vibrio ZSDE26 sp. nov. and Vibrio ZSDZ34 sp. nov., isolated from coastal seawater in Qingdao.</title>
        <authorList>
            <person name="Zhang P."/>
        </authorList>
    </citation>
    <scope>NUCLEOTIDE SEQUENCE</scope>
    <source>
        <strain evidence="10">ZSDE26</strain>
    </source>
</reference>
<proteinExistence type="inferred from homology"/>
<keyword evidence="5" id="KW-0249">Electron transport</keyword>
<dbReference type="GO" id="GO:0009055">
    <property type="term" value="F:electron transfer activity"/>
    <property type="evidence" value="ECO:0007669"/>
    <property type="project" value="InterPro"/>
</dbReference>
<dbReference type="InterPro" id="IPR012255">
    <property type="entry name" value="ETF_b"/>
</dbReference>
<comment type="similarity">
    <text evidence="1">Belongs to the ETF beta-subunit/FixA family.</text>
</comment>
<dbReference type="RefSeq" id="WP_248008520.1">
    <property type="nucleotide sequence ID" value="NZ_JAJHVV010000005.1"/>
</dbReference>
<dbReference type="FunFam" id="3.40.50.620:FF:000011">
    <property type="entry name" value="Electron transfer flavoprotein subunit beta"/>
    <property type="match status" value="1"/>
</dbReference>
<dbReference type="CDD" id="cd01714">
    <property type="entry name" value="ETF_beta"/>
    <property type="match status" value="1"/>
</dbReference>
<dbReference type="Proteomes" id="UP001139559">
    <property type="component" value="Unassembled WGS sequence"/>
</dbReference>
<gene>
    <name evidence="10" type="ORF">KP803_09085</name>
</gene>
<sequence length="259" mass="28362">MKVLVSVKRVVDPYVKVRVKQDGTGVETANVKMTINPFCEIAVEEAIRLKEAGIADEVTVVSIGDKSCQEQLRTALALGADKAIHIDTSENQTLNQNLPMLIEPLTVAKGLKSLVDLNGYDLVLLGKQSIDSDNNQVAQMLAALMQRPQATFASKLDVKDRTVQVVREIDGGLETIKLQLPAVISTDLRLNEPRYASLPNIMKAKRKPMDVTTLEELGVEVSSHQSVLEITNPPIRQGGTMVNTVSELVDRLKNDVKVL</sequence>
<comment type="caution">
    <text evidence="10">The sequence shown here is derived from an EMBL/GenBank/DDBJ whole genome shotgun (WGS) entry which is preliminary data.</text>
</comment>
<comment type="function">
    <text evidence="6">The electron transfer flavoprotein serves as a specific electron acceptor for other dehydrogenases. It transfers the electrons to the main respiratory chain via ETF-ubiquinone oxidoreductase (ETF dehydrogenase).</text>
</comment>
<dbReference type="GO" id="GO:0046395">
    <property type="term" value="P:carboxylic acid catabolic process"/>
    <property type="evidence" value="ECO:0007669"/>
    <property type="project" value="UniProtKB-ARBA"/>
</dbReference>
<evidence type="ECO:0000313" key="11">
    <source>
        <dbReference type="Proteomes" id="UP001139559"/>
    </source>
</evidence>
<keyword evidence="11" id="KW-1185">Reference proteome</keyword>
<dbReference type="SUPFAM" id="SSF52402">
    <property type="entry name" value="Adenine nucleotide alpha hydrolases-like"/>
    <property type="match status" value="1"/>
</dbReference>
<dbReference type="SMART" id="SM00893">
    <property type="entry name" value="ETF"/>
    <property type="match status" value="1"/>
</dbReference>
<dbReference type="AlphaFoldDB" id="A0A9X1XI41"/>
<evidence type="ECO:0000259" key="9">
    <source>
        <dbReference type="SMART" id="SM00893"/>
    </source>
</evidence>
<dbReference type="PANTHER" id="PTHR21294">
    <property type="entry name" value="ELECTRON TRANSFER FLAVOPROTEIN BETA-SUBUNIT"/>
    <property type="match status" value="1"/>
</dbReference>
<dbReference type="EMBL" id="JAJHVV010000005">
    <property type="protein sequence ID" value="MCK6263432.1"/>
    <property type="molecule type" value="Genomic_DNA"/>
</dbReference>
<dbReference type="InterPro" id="IPR014729">
    <property type="entry name" value="Rossmann-like_a/b/a_fold"/>
</dbReference>
<organism evidence="10 11">
    <name type="scientific">Vibrio amylolyticus</name>
    <dbReference type="NCBI Taxonomy" id="2847292"/>
    <lineage>
        <taxon>Bacteria</taxon>
        <taxon>Pseudomonadati</taxon>
        <taxon>Pseudomonadota</taxon>
        <taxon>Gammaproteobacteria</taxon>
        <taxon>Vibrionales</taxon>
        <taxon>Vibrionaceae</taxon>
        <taxon>Vibrio</taxon>
    </lineage>
</organism>
<dbReference type="InterPro" id="IPR014730">
    <property type="entry name" value="ETF_a/b_N"/>
</dbReference>
<dbReference type="InterPro" id="IPR033948">
    <property type="entry name" value="ETF_beta_N"/>
</dbReference>
<evidence type="ECO:0000256" key="2">
    <source>
        <dbReference type="ARBA" id="ARBA00011355"/>
    </source>
</evidence>
<evidence type="ECO:0000256" key="4">
    <source>
        <dbReference type="ARBA" id="ARBA00022448"/>
    </source>
</evidence>
<evidence type="ECO:0000256" key="7">
    <source>
        <dbReference type="ARBA" id="ARBA00042002"/>
    </source>
</evidence>
<evidence type="ECO:0000256" key="3">
    <source>
        <dbReference type="ARBA" id="ARBA00016797"/>
    </source>
</evidence>
<evidence type="ECO:0000256" key="5">
    <source>
        <dbReference type="ARBA" id="ARBA00022982"/>
    </source>
</evidence>
<evidence type="ECO:0000256" key="6">
    <source>
        <dbReference type="ARBA" id="ARBA00025649"/>
    </source>
</evidence>
<accession>A0A9X1XI41</accession>
<evidence type="ECO:0000256" key="1">
    <source>
        <dbReference type="ARBA" id="ARBA00007557"/>
    </source>
</evidence>
<keyword evidence="4" id="KW-0813">Transport</keyword>
<dbReference type="PANTHER" id="PTHR21294:SF8">
    <property type="entry name" value="ELECTRON TRANSFER FLAVOPROTEIN SUBUNIT BETA"/>
    <property type="match status" value="1"/>
</dbReference>
<dbReference type="Pfam" id="PF01012">
    <property type="entry name" value="ETF"/>
    <property type="match status" value="1"/>
</dbReference>
<dbReference type="InterPro" id="IPR000049">
    <property type="entry name" value="ET-Flavoprotein_bsu_CS"/>
</dbReference>
<feature type="domain" description="Electron transfer flavoprotein alpha/beta-subunit N-terminal" evidence="9">
    <location>
        <begin position="23"/>
        <end position="221"/>
    </location>
</feature>
<name>A0A9X1XI41_9VIBR</name>
<comment type="subunit">
    <text evidence="2">Heterodimer of an alpha and a beta subunit.</text>
</comment>
<comment type="cofactor">
    <cofactor evidence="8">
        <name>AMP</name>
        <dbReference type="ChEBI" id="CHEBI:456215"/>
    </cofactor>
</comment>
<dbReference type="Gene3D" id="3.40.50.620">
    <property type="entry name" value="HUPs"/>
    <property type="match status" value="1"/>
</dbReference>